<name>A0A0D6ENM3_SPOSA</name>
<evidence type="ECO:0000313" key="5">
    <source>
        <dbReference type="EMBL" id="CEQ41373.1"/>
    </source>
</evidence>
<protein>
    <submittedName>
        <fullName evidence="5">SPOSA6832_03087-mRNA-1:cds</fullName>
    </submittedName>
</protein>
<dbReference type="Proteomes" id="UP000243876">
    <property type="component" value="Unassembled WGS sequence"/>
</dbReference>
<evidence type="ECO:0000256" key="2">
    <source>
        <dbReference type="ARBA" id="ARBA00023180"/>
    </source>
</evidence>
<keyword evidence="2" id="KW-0325">Glycoprotein</keyword>
<feature type="region of interest" description="Disordered" evidence="4">
    <location>
        <begin position="25"/>
        <end position="46"/>
    </location>
</feature>
<keyword evidence="6" id="KW-1185">Reference proteome</keyword>
<proteinExistence type="predicted"/>
<dbReference type="CDD" id="cd07061">
    <property type="entry name" value="HP_HAP_like"/>
    <property type="match status" value="1"/>
</dbReference>
<gene>
    <name evidence="5" type="primary">SPOSA6832_03087</name>
</gene>
<dbReference type="InterPro" id="IPR000560">
    <property type="entry name" value="His_Pase_clade-2"/>
</dbReference>
<reference evidence="6" key="1">
    <citation type="submission" date="2015-02" db="EMBL/GenBank/DDBJ databases">
        <authorList>
            <person name="Gon?alves P."/>
        </authorList>
    </citation>
    <scope>NUCLEOTIDE SEQUENCE [LARGE SCALE GENOMIC DNA]</scope>
</reference>
<feature type="disulfide bond" evidence="3">
    <location>
        <begin position="49"/>
        <end position="428"/>
    </location>
</feature>
<evidence type="ECO:0000313" key="6">
    <source>
        <dbReference type="Proteomes" id="UP000243876"/>
    </source>
</evidence>
<dbReference type="GO" id="GO:0003993">
    <property type="term" value="F:acid phosphatase activity"/>
    <property type="evidence" value="ECO:0007669"/>
    <property type="project" value="TreeGrafter"/>
</dbReference>
<dbReference type="PANTHER" id="PTHR20963:SF14">
    <property type="entry name" value="ACID PHOSPHATASE, PUTATIVE-RELATED"/>
    <property type="match status" value="1"/>
</dbReference>
<evidence type="ECO:0000256" key="4">
    <source>
        <dbReference type="SAM" id="MobiDB-lite"/>
    </source>
</evidence>
<evidence type="ECO:0000256" key="3">
    <source>
        <dbReference type="PIRSR" id="PIRSR000894-2"/>
    </source>
</evidence>
<dbReference type="InterPro" id="IPR029033">
    <property type="entry name" value="His_PPase_superfam"/>
</dbReference>
<feature type="disulfide bond" evidence="3">
    <location>
        <begin position="257"/>
        <end position="272"/>
    </location>
</feature>
<keyword evidence="3" id="KW-1015">Disulfide bond</keyword>
<dbReference type="InterPro" id="IPR016274">
    <property type="entry name" value="Histidine_acid_Pase_euk"/>
</dbReference>
<dbReference type="Gene3D" id="3.40.50.1240">
    <property type="entry name" value="Phosphoglycerate mutase-like"/>
    <property type="match status" value="1"/>
</dbReference>
<dbReference type="PANTHER" id="PTHR20963">
    <property type="entry name" value="MULTIPLE INOSITOL POLYPHOSPHATE PHOSPHATASE-RELATED"/>
    <property type="match status" value="1"/>
</dbReference>
<keyword evidence="1" id="KW-0378">Hydrolase</keyword>
<sequence>MDFPKSLMAPSIPWTTWQGLVRITSKRRRSTDSRDRSAPGADITPPPTCKITAAAFLMRHSSIYANDDEWEAYMQPFVERVKAAQRDGVVLHSSSPLSFLNHWRSPINDDNLEAVTGPGKDDAFEFGKRFRKLYGPLLPPKHLGRKGAKAGKEVKEPFKIWTASSERDIETSKAWIRGAFPNWQEGEDGEGDGTVDADWAESLTPHKICPAWDRNSGNEDAQAWLETYGPPVLQRLRRYAPGYALELNDVIAMGMLCGYESVIKKGRRSPFCSTELFKPDEFRSFGYWNDIRYHHTVGYGSAVAPYLGIGWLNTSTHNLVSAYSKPHPHPNASTPASSSAFFSQFLAPFRAMQRTPKLPPPTAPPDATHTQLLFPYITHREEPPVALVALGLWNTTSLPTDRMPKDRKWKTSHLLPFLGHVALERMSCDVEELNGDDKGEKKDYIRVMVNGAPQQVGHCRDGPGASCEIGRFVEFVNERVEQYKDFEGACKKNA</sequence>
<dbReference type="EMBL" id="CENE01000013">
    <property type="protein sequence ID" value="CEQ41373.1"/>
    <property type="molecule type" value="Genomic_DNA"/>
</dbReference>
<accession>A0A0D6ENM3</accession>
<dbReference type="AlphaFoldDB" id="A0A0D6ENM3"/>
<dbReference type="PIRSF" id="PIRSF000894">
    <property type="entry name" value="Acid_phosphatase"/>
    <property type="match status" value="1"/>
</dbReference>
<feature type="disulfide bond" evidence="3">
    <location>
        <begin position="459"/>
        <end position="467"/>
    </location>
</feature>
<dbReference type="GO" id="GO:0009277">
    <property type="term" value="C:fungal-type cell wall"/>
    <property type="evidence" value="ECO:0007669"/>
    <property type="project" value="TreeGrafter"/>
</dbReference>
<evidence type="ECO:0000256" key="1">
    <source>
        <dbReference type="ARBA" id="ARBA00022801"/>
    </source>
</evidence>
<dbReference type="Pfam" id="PF00328">
    <property type="entry name" value="His_Phos_2"/>
    <property type="match status" value="1"/>
</dbReference>
<feature type="non-terminal residue" evidence="5">
    <location>
        <position position="1"/>
    </location>
</feature>
<dbReference type="SUPFAM" id="SSF53254">
    <property type="entry name" value="Phosphoglycerate mutase-like"/>
    <property type="match status" value="1"/>
</dbReference>
<dbReference type="OrthoDB" id="6509975at2759"/>
<organism evidence="5 6">
    <name type="scientific">Sporidiobolus salmonicolor</name>
    <name type="common">Yeast-like fungus</name>
    <name type="synonym">Sporobolomyces salmonicolor</name>
    <dbReference type="NCBI Taxonomy" id="5005"/>
    <lineage>
        <taxon>Eukaryota</taxon>
        <taxon>Fungi</taxon>
        <taxon>Dikarya</taxon>
        <taxon>Basidiomycota</taxon>
        <taxon>Pucciniomycotina</taxon>
        <taxon>Microbotryomycetes</taxon>
        <taxon>Sporidiobolales</taxon>
        <taxon>Sporidiobolaceae</taxon>
        <taxon>Sporobolomyces</taxon>
    </lineage>
</organism>